<dbReference type="PANTHER" id="PTHR42085:SF1">
    <property type="entry name" value="F-BOX DOMAIN-CONTAINING PROTEIN"/>
    <property type="match status" value="1"/>
</dbReference>
<proteinExistence type="predicted"/>
<dbReference type="PANTHER" id="PTHR42085">
    <property type="entry name" value="F-BOX DOMAIN-CONTAINING PROTEIN"/>
    <property type="match status" value="1"/>
</dbReference>
<gene>
    <name evidence="2" type="ORF">ZT1A5_G9228</name>
</gene>
<feature type="compositionally biased region" description="Basic residues" evidence="1">
    <location>
        <begin position="11"/>
        <end position="21"/>
    </location>
</feature>
<name>A0A1Y6LTP5_ZYMTR</name>
<protein>
    <recommendedName>
        <fullName evidence="4">F-box domain-containing protein</fullName>
    </recommendedName>
</protein>
<evidence type="ECO:0000256" key="1">
    <source>
        <dbReference type="SAM" id="MobiDB-lite"/>
    </source>
</evidence>
<reference evidence="2 3" key="1">
    <citation type="submission" date="2016-10" db="EMBL/GenBank/DDBJ databases">
        <authorList>
            <person name="Varghese N."/>
        </authorList>
    </citation>
    <scope>NUCLEOTIDE SEQUENCE [LARGE SCALE GENOMIC DNA]</scope>
</reference>
<dbReference type="AlphaFoldDB" id="A0A1Y6LTP5"/>
<dbReference type="EMBL" id="LT882684">
    <property type="protein sequence ID" value="SMY27783.1"/>
    <property type="molecule type" value="Genomic_DNA"/>
</dbReference>
<organism evidence="2 3">
    <name type="scientific">Zymoseptoria tritici ST99CH_1A5</name>
    <dbReference type="NCBI Taxonomy" id="1276529"/>
    <lineage>
        <taxon>Eukaryota</taxon>
        <taxon>Fungi</taxon>
        <taxon>Dikarya</taxon>
        <taxon>Ascomycota</taxon>
        <taxon>Pezizomycotina</taxon>
        <taxon>Dothideomycetes</taxon>
        <taxon>Dothideomycetidae</taxon>
        <taxon>Mycosphaerellales</taxon>
        <taxon>Mycosphaerellaceae</taxon>
        <taxon>Zymoseptoria</taxon>
    </lineage>
</organism>
<evidence type="ECO:0000313" key="2">
    <source>
        <dbReference type="EMBL" id="SMY27783.1"/>
    </source>
</evidence>
<feature type="region of interest" description="Disordered" evidence="1">
    <location>
        <begin position="1"/>
        <end position="24"/>
    </location>
</feature>
<dbReference type="Proteomes" id="UP000215453">
    <property type="component" value="Chromosome 9"/>
</dbReference>
<dbReference type="InterPro" id="IPR038883">
    <property type="entry name" value="AN11006-like"/>
</dbReference>
<sequence>MVRTRSQVLQKKQKSKSKSKSKTTITLRAPPRSHLLRLPEEVQSRIFKYALQDDYTRCTRKKFRCAFCVDKCTHFSEPALLRTCGQIRITAGDIWYGNATFYVHDGLQHCVEFLKFLGPGRMAKLGLIKDEPSFGGKEYAEEFLKNLHKEAKRCGMRLRGDAVEVSYRLSGGEDGVEKVVALRTAMKTERRGSKLSISRTCVPTEALVECEAEAAM</sequence>
<evidence type="ECO:0008006" key="4">
    <source>
        <dbReference type="Google" id="ProtNLM"/>
    </source>
</evidence>
<accession>A0A1Y6LTP5</accession>
<evidence type="ECO:0000313" key="3">
    <source>
        <dbReference type="Proteomes" id="UP000215453"/>
    </source>
</evidence>